<dbReference type="InterPro" id="IPR036396">
    <property type="entry name" value="Cyt_P450_sf"/>
</dbReference>
<evidence type="ECO:0000256" key="5">
    <source>
        <dbReference type="ARBA" id="ARBA00023004"/>
    </source>
</evidence>
<keyword evidence="4 8" id="KW-0560">Oxidoreductase</keyword>
<evidence type="ECO:0000313" key="10">
    <source>
        <dbReference type="EMBL" id="CAL1377065.1"/>
    </source>
</evidence>
<keyword evidence="9" id="KW-0472">Membrane</keyword>
<evidence type="ECO:0000256" key="2">
    <source>
        <dbReference type="ARBA" id="ARBA00022617"/>
    </source>
</evidence>
<evidence type="ECO:0000256" key="8">
    <source>
        <dbReference type="RuleBase" id="RU000461"/>
    </source>
</evidence>
<dbReference type="PRINTS" id="PR00385">
    <property type="entry name" value="P450"/>
</dbReference>
<evidence type="ECO:0000256" key="6">
    <source>
        <dbReference type="ARBA" id="ARBA00023033"/>
    </source>
</evidence>
<dbReference type="GO" id="GO:0004497">
    <property type="term" value="F:monooxygenase activity"/>
    <property type="evidence" value="ECO:0007669"/>
    <property type="project" value="UniProtKB-KW"/>
</dbReference>
<gene>
    <name evidence="10" type="ORF">LTRI10_LOCUS18748</name>
</gene>
<keyword evidence="9" id="KW-1133">Transmembrane helix</keyword>
<dbReference type="PRINTS" id="PR00463">
    <property type="entry name" value="EP450I"/>
</dbReference>
<dbReference type="InterPro" id="IPR050651">
    <property type="entry name" value="Plant_Cytochrome_P450_Monoox"/>
</dbReference>
<dbReference type="InterPro" id="IPR002401">
    <property type="entry name" value="Cyt_P450_E_grp-I"/>
</dbReference>
<dbReference type="InterPro" id="IPR017972">
    <property type="entry name" value="Cyt_P450_CS"/>
</dbReference>
<feature type="transmembrane region" description="Helical" evidence="9">
    <location>
        <begin position="6"/>
        <end position="25"/>
    </location>
</feature>
<evidence type="ECO:0000313" key="11">
    <source>
        <dbReference type="Proteomes" id="UP001497516"/>
    </source>
</evidence>
<reference evidence="10 11" key="1">
    <citation type="submission" date="2024-04" db="EMBL/GenBank/DDBJ databases">
        <authorList>
            <person name="Fracassetti M."/>
        </authorList>
    </citation>
    <scope>NUCLEOTIDE SEQUENCE [LARGE SCALE GENOMIC DNA]</scope>
</reference>
<dbReference type="Gene3D" id="1.10.630.10">
    <property type="entry name" value="Cytochrome P450"/>
    <property type="match status" value="1"/>
</dbReference>
<dbReference type="SUPFAM" id="SSF48264">
    <property type="entry name" value="Cytochrome P450"/>
    <property type="match status" value="1"/>
</dbReference>
<dbReference type="GO" id="GO:0020037">
    <property type="term" value="F:heme binding"/>
    <property type="evidence" value="ECO:0007669"/>
    <property type="project" value="InterPro"/>
</dbReference>
<evidence type="ECO:0000256" key="1">
    <source>
        <dbReference type="ARBA" id="ARBA00010617"/>
    </source>
</evidence>
<dbReference type="Proteomes" id="UP001497516">
    <property type="component" value="Chromosome 3"/>
</dbReference>
<organism evidence="10 11">
    <name type="scientific">Linum trigynum</name>
    <dbReference type="NCBI Taxonomy" id="586398"/>
    <lineage>
        <taxon>Eukaryota</taxon>
        <taxon>Viridiplantae</taxon>
        <taxon>Streptophyta</taxon>
        <taxon>Embryophyta</taxon>
        <taxon>Tracheophyta</taxon>
        <taxon>Spermatophyta</taxon>
        <taxon>Magnoliopsida</taxon>
        <taxon>eudicotyledons</taxon>
        <taxon>Gunneridae</taxon>
        <taxon>Pentapetalae</taxon>
        <taxon>rosids</taxon>
        <taxon>fabids</taxon>
        <taxon>Malpighiales</taxon>
        <taxon>Linaceae</taxon>
        <taxon>Linum</taxon>
    </lineage>
</organism>
<dbReference type="CDD" id="cd20653">
    <property type="entry name" value="CYP81"/>
    <property type="match status" value="1"/>
</dbReference>
<dbReference type="AlphaFoldDB" id="A0AAV2DUL3"/>
<proteinExistence type="inferred from homology"/>
<evidence type="ECO:0000256" key="7">
    <source>
        <dbReference type="PIRSR" id="PIRSR602401-1"/>
    </source>
</evidence>
<keyword evidence="3 7" id="KW-0479">Metal-binding</keyword>
<keyword evidence="5 7" id="KW-0408">Iron</keyword>
<dbReference type="FunFam" id="1.10.630.10:FF:000026">
    <property type="entry name" value="Cytochrome P450 82C4"/>
    <property type="match status" value="1"/>
</dbReference>
<evidence type="ECO:0000256" key="9">
    <source>
        <dbReference type="SAM" id="Phobius"/>
    </source>
</evidence>
<dbReference type="PANTHER" id="PTHR47947:SF20">
    <property type="entry name" value="CYTOCHROME P450 FAMILY PROTEIN"/>
    <property type="match status" value="1"/>
</dbReference>
<name>A0AAV2DUL3_9ROSI</name>
<accession>A0AAV2DUL3</accession>
<protein>
    <recommendedName>
        <fullName evidence="12">Cytochrome P450</fullName>
    </recommendedName>
</protein>
<keyword evidence="6 8" id="KW-0503">Monooxygenase</keyword>
<feature type="binding site" description="axial binding residue" evidence="7">
    <location>
        <position position="459"/>
    </location>
    <ligand>
        <name>heme</name>
        <dbReference type="ChEBI" id="CHEBI:30413"/>
    </ligand>
    <ligandPart>
        <name>Fe</name>
        <dbReference type="ChEBI" id="CHEBI:18248"/>
    </ligandPart>
</feature>
<dbReference type="GO" id="GO:0005506">
    <property type="term" value="F:iron ion binding"/>
    <property type="evidence" value="ECO:0007669"/>
    <property type="project" value="InterPro"/>
</dbReference>
<dbReference type="PANTHER" id="PTHR47947">
    <property type="entry name" value="CYTOCHROME P450 82C3-RELATED"/>
    <property type="match status" value="1"/>
</dbReference>
<dbReference type="InterPro" id="IPR001128">
    <property type="entry name" value="Cyt_P450"/>
</dbReference>
<keyword evidence="11" id="KW-1185">Reference proteome</keyword>
<evidence type="ECO:0000256" key="4">
    <source>
        <dbReference type="ARBA" id="ARBA00023002"/>
    </source>
</evidence>
<sequence length="531" mass="59508">MVAAGAYWLSLTLPLLLAAYCYYFLLGTRRRRRNLPPSPPSLPIIGHLHLLSTQSPYRSLRDLSAKYGAVLLLRFGSRDVLVISSPSAVEQCFTDNDIAFANRPLLLGAKHLNYNHTTIGACNYGDRWRNLRRLTTVELFSPSCVAAFSAARRVEAGLMLKEIFREAESGERRGVNLSSKFRGFAFNTMLRMVAGKRYFGYGESDVVDREAEEFRDLIGEFSAIQGTSTPNDFFPLLRWVDFQGLEKRMKSIMTKLDDFLQHLVDGFRESRSKSSSSPSSSEPGGGTLIDVMLSLQDTEPEFYTDETIKGVILIMLIAGTETSSTTMEWAMSLLLNNPESMSRLVSEIEQTVGTDRLLDETDLPNLNYLHNVIDETLRLYPPVPLLIPHESSQETRVCGYTVPKGAMLLVNAWSLHRDPELWTEPERFSPERFEEAEPAMKRKENKYRLVPFGAGRRACPGDLLGKKVVAMALGGLVQGFELGKIDERVEIDMGEGIGLTMARVHPLEVLCKPRSSGIAMAQFLFVDTCHE</sequence>
<dbReference type="Pfam" id="PF00067">
    <property type="entry name" value="p450"/>
    <property type="match status" value="1"/>
</dbReference>
<keyword evidence="9" id="KW-0812">Transmembrane</keyword>
<comment type="similarity">
    <text evidence="1 8">Belongs to the cytochrome P450 family.</text>
</comment>
<dbReference type="EMBL" id="OZ034816">
    <property type="protein sequence ID" value="CAL1377065.1"/>
    <property type="molecule type" value="Genomic_DNA"/>
</dbReference>
<evidence type="ECO:0000256" key="3">
    <source>
        <dbReference type="ARBA" id="ARBA00022723"/>
    </source>
</evidence>
<comment type="cofactor">
    <cofactor evidence="7">
        <name>heme</name>
        <dbReference type="ChEBI" id="CHEBI:30413"/>
    </cofactor>
</comment>
<dbReference type="PROSITE" id="PS00086">
    <property type="entry name" value="CYTOCHROME_P450"/>
    <property type="match status" value="1"/>
</dbReference>
<evidence type="ECO:0008006" key="12">
    <source>
        <dbReference type="Google" id="ProtNLM"/>
    </source>
</evidence>
<keyword evidence="2 7" id="KW-0349">Heme</keyword>
<dbReference type="GO" id="GO:0016705">
    <property type="term" value="F:oxidoreductase activity, acting on paired donors, with incorporation or reduction of molecular oxygen"/>
    <property type="evidence" value="ECO:0007669"/>
    <property type="project" value="InterPro"/>
</dbReference>